<evidence type="ECO:0000256" key="8">
    <source>
        <dbReference type="ARBA" id="ARBA00023014"/>
    </source>
</evidence>
<evidence type="ECO:0000256" key="1">
    <source>
        <dbReference type="ARBA" id="ARBA00001933"/>
    </source>
</evidence>
<dbReference type="GO" id="GO:0031071">
    <property type="term" value="F:cysteine desulfurase activity"/>
    <property type="evidence" value="ECO:0007669"/>
    <property type="project" value="UniProtKB-EC"/>
</dbReference>
<dbReference type="Gene3D" id="3.40.640.10">
    <property type="entry name" value="Type I PLP-dependent aspartate aminotransferase-like (Major domain)"/>
    <property type="match status" value="1"/>
</dbReference>
<proteinExistence type="inferred from homology"/>
<keyword evidence="8" id="KW-0411">Iron-sulfur</keyword>
<dbReference type="SUPFAM" id="SSF53383">
    <property type="entry name" value="PLP-dependent transferases"/>
    <property type="match status" value="1"/>
</dbReference>
<dbReference type="PROSITE" id="PS00595">
    <property type="entry name" value="AA_TRANSFER_CLASS_5"/>
    <property type="match status" value="1"/>
</dbReference>
<comment type="caution">
    <text evidence="12">The sequence shown here is derived from an EMBL/GenBank/DDBJ whole genome shotgun (WGS) entry which is preliminary data.</text>
</comment>
<dbReference type="PIRSF" id="PIRSF005572">
    <property type="entry name" value="NifS"/>
    <property type="match status" value="1"/>
</dbReference>
<evidence type="ECO:0000256" key="3">
    <source>
        <dbReference type="ARBA" id="ARBA00012239"/>
    </source>
</evidence>
<dbReference type="Gene3D" id="1.10.260.50">
    <property type="match status" value="1"/>
</dbReference>
<gene>
    <name evidence="12" type="ORF">IAC95_03555</name>
</gene>
<comment type="cofactor">
    <cofactor evidence="1 10">
        <name>pyridoxal 5'-phosphate</name>
        <dbReference type="ChEBI" id="CHEBI:597326"/>
    </cofactor>
</comment>
<evidence type="ECO:0000256" key="5">
    <source>
        <dbReference type="ARBA" id="ARBA00022723"/>
    </source>
</evidence>
<name>A0A9D1E3Z2_9BACT</name>
<evidence type="ECO:0000256" key="7">
    <source>
        <dbReference type="ARBA" id="ARBA00023004"/>
    </source>
</evidence>
<dbReference type="PANTHER" id="PTHR11601">
    <property type="entry name" value="CYSTEINE DESULFURYLASE FAMILY MEMBER"/>
    <property type="match status" value="1"/>
</dbReference>
<sequence length="379" mass="41199">MKICYFDNCATTRIDDGVLAKIEEYQRDRYFNPSARSSASLLVSNEMALSREKIAKSLGAQNMSVYFTSGGTESDNIAIFGAVKSRKGNIVATMSEHSAVYNTLLELQSRGYQLRLAKVSNDGHIDVEDFLSKVDADTVLACFMHVNNETGAINDVKDINDKVKSKNPRTITFSDGIQAVGKIPVNLANLGVDLYTLSGHKFHAGKGCGALFVKNGVKISSLVHGGGQEKGMRSGTEYVGGAIALGDAVQLAVTNVPQNTQKFLHFKEIIRNAISDAHCRELCVENCSPAIMTLAFENIKGEVLLHMLESYGIIVGTGSACSSKNKQSRIAKAIGLEKQFVEGVIRLSFSKYNTEEEVIFLAEKLKDCSQALRATMFGK</sequence>
<dbReference type="Gene3D" id="3.90.1150.10">
    <property type="entry name" value="Aspartate Aminotransferase, domain 1"/>
    <property type="match status" value="1"/>
</dbReference>
<keyword evidence="6" id="KW-0663">Pyridoxal phosphate</keyword>
<dbReference type="InterPro" id="IPR015424">
    <property type="entry name" value="PyrdxlP-dep_Trfase"/>
</dbReference>
<evidence type="ECO:0000256" key="9">
    <source>
        <dbReference type="ARBA" id="ARBA00050776"/>
    </source>
</evidence>
<dbReference type="EMBL" id="DVHL01000029">
    <property type="protein sequence ID" value="HIR65943.1"/>
    <property type="molecule type" value="Genomic_DNA"/>
</dbReference>
<keyword evidence="4" id="KW-0808">Transferase</keyword>
<evidence type="ECO:0000256" key="6">
    <source>
        <dbReference type="ARBA" id="ARBA00022898"/>
    </source>
</evidence>
<keyword evidence="5" id="KW-0479">Metal-binding</keyword>
<dbReference type="EC" id="2.8.1.7" evidence="3"/>
<protein>
    <recommendedName>
        <fullName evidence="3">cysteine desulfurase</fullName>
        <ecNumber evidence="3">2.8.1.7</ecNumber>
    </recommendedName>
</protein>
<evidence type="ECO:0000256" key="10">
    <source>
        <dbReference type="RuleBase" id="RU004504"/>
    </source>
</evidence>
<dbReference type="InterPro" id="IPR020578">
    <property type="entry name" value="Aminotrans_V_PyrdxlP_BS"/>
</dbReference>
<dbReference type="InterPro" id="IPR015422">
    <property type="entry name" value="PyrdxlP-dep_Trfase_small"/>
</dbReference>
<dbReference type="PANTHER" id="PTHR11601:SF34">
    <property type="entry name" value="CYSTEINE DESULFURASE"/>
    <property type="match status" value="1"/>
</dbReference>
<evidence type="ECO:0000256" key="2">
    <source>
        <dbReference type="ARBA" id="ARBA00006490"/>
    </source>
</evidence>
<organism evidence="12 13">
    <name type="scientific">Candidatus Fimimonas gallinarum</name>
    <dbReference type="NCBI Taxonomy" id="2840821"/>
    <lineage>
        <taxon>Bacteria</taxon>
        <taxon>Pseudomonadati</taxon>
        <taxon>Myxococcota</taxon>
        <taxon>Myxococcia</taxon>
        <taxon>Myxococcales</taxon>
        <taxon>Cystobacterineae</taxon>
        <taxon>Myxococcaceae</taxon>
        <taxon>Myxococcaceae incertae sedis</taxon>
        <taxon>Candidatus Fimimonas</taxon>
    </lineage>
</organism>
<evidence type="ECO:0000259" key="11">
    <source>
        <dbReference type="Pfam" id="PF00266"/>
    </source>
</evidence>
<evidence type="ECO:0000313" key="13">
    <source>
        <dbReference type="Proteomes" id="UP000824200"/>
    </source>
</evidence>
<dbReference type="Pfam" id="PF00266">
    <property type="entry name" value="Aminotran_5"/>
    <property type="match status" value="1"/>
</dbReference>
<dbReference type="AlphaFoldDB" id="A0A9D1E3Z2"/>
<comment type="similarity">
    <text evidence="2">Belongs to the class-V pyridoxal-phosphate-dependent aminotransferase family. NifS/IscS subfamily.</text>
</comment>
<comment type="catalytic activity">
    <reaction evidence="9">
        <text>(sulfur carrier)-H + L-cysteine = (sulfur carrier)-SH + L-alanine</text>
        <dbReference type="Rhea" id="RHEA:43892"/>
        <dbReference type="Rhea" id="RHEA-COMP:14737"/>
        <dbReference type="Rhea" id="RHEA-COMP:14739"/>
        <dbReference type="ChEBI" id="CHEBI:29917"/>
        <dbReference type="ChEBI" id="CHEBI:35235"/>
        <dbReference type="ChEBI" id="CHEBI:57972"/>
        <dbReference type="ChEBI" id="CHEBI:64428"/>
        <dbReference type="EC" id="2.8.1.7"/>
    </reaction>
</comment>
<reference evidence="12" key="2">
    <citation type="journal article" date="2021" name="PeerJ">
        <title>Extensive microbial diversity within the chicken gut microbiome revealed by metagenomics and culture.</title>
        <authorList>
            <person name="Gilroy R."/>
            <person name="Ravi A."/>
            <person name="Getino M."/>
            <person name="Pursley I."/>
            <person name="Horton D.L."/>
            <person name="Alikhan N.F."/>
            <person name="Baker D."/>
            <person name="Gharbi K."/>
            <person name="Hall N."/>
            <person name="Watson M."/>
            <person name="Adriaenssens E.M."/>
            <person name="Foster-Nyarko E."/>
            <person name="Jarju S."/>
            <person name="Secka A."/>
            <person name="Antonio M."/>
            <person name="Oren A."/>
            <person name="Chaudhuri R.R."/>
            <person name="La Ragione R."/>
            <person name="Hildebrand F."/>
            <person name="Pallen M.J."/>
        </authorList>
    </citation>
    <scope>NUCLEOTIDE SEQUENCE</scope>
    <source>
        <strain evidence="12">CHK121-14286</strain>
    </source>
</reference>
<dbReference type="GO" id="GO:0051536">
    <property type="term" value="F:iron-sulfur cluster binding"/>
    <property type="evidence" value="ECO:0007669"/>
    <property type="project" value="UniProtKB-KW"/>
</dbReference>
<accession>A0A9D1E3Z2</accession>
<reference evidence="12" key="1">
    <citation type="submission" date="2020-10" db="EMBL/GenBank/DDBJ databases">
        <authorList>
            <person name="Gilroy R."/>
        </authorList>
    </citation>
    <scope>NUCLEOTIDE SEQUENCE</scope>
    <source>
        <strain evidence="12">CHK121-14286</strain>
    </source>
</reference>
<dbReference type="Proteomes" id="UP000824200">
    <property type="component" value="Unassembled WGS sequence"/>
</dbReference>
<keyword evidence="7" id="KW-0408">Iron</keyword>
<evidence type="ECO:0000256" key="4">
    <source>
        <dbReference type="ARBA" id="ARBA00022679"/>
    </source>
</evidence>
<dbReference type="InterPro" id="IPR000192">
    <property type="entry name" value="Aminotrans_V_dom"/>
</dbReference>
<dbReference type="GO" id="GO:0046872">
    <property type="term" value="F:metal ion binding"/>
    <property type="evidence" value="ECO:0007669"/>
    <property type="project" value="UniProtKB-KW"/>
</dbReference>
<evidence type="ECO:0000313" key="12">
    <source>
        <dbReference type="EMBL" id="HIR65943.1"/>
    </source>
</evidence>
<dbReference type="InterPro" id="IPR015421">
    <property type="entry name" value="PyrdxlP-dep_Trfase_major"/>
</dbReference>
<feature type="domain" description="Aminotransferase class V" evidence="11">
    <location>
        <begin position="5"/>
        <end position="358"/>
    </location>
</feature>
<dbReference type="InterPro" id="IPR016454">
    <property type="entry name" value="Cysteine_dSase"/>
</dbReference>